<keyword evidence="1" id="KW-0805">Transcription regulation</keyword>
<accession>A0A261UBN5</accession>
<dbReference type="AlphaFoldDB" id="A0A261UBN5"/>
<dbReference type="Gene3D" id="1.20.120.530">
    <property type="entry name" value="GntR ligand-binding domain-like"/>
    <property type="match status" value="1"/>
</dbReference>
<evidence type="ECO:0000256" key="1">
    <source>
        <dbReference type="ARBA" id="ARBA00023015"/>
    </source>
</evidence>
<dbReference type="EMBL" id="NEVQ01000007">
    <property type="protein sequence ID" value="OZI59329.1"/>
    <property type="molecule type" value="Genomic_DNA"/>
</dbReference>
<keyword evidence="3" id="KW-0804">Transcription</keyword>
<dbReference type="SMART" id="SM00345">
    <property type="entry name" value="HTH_GNTR"/>
    <property type="match status" value="1"/>
</dbReference>
<reference evidence="5 6" key="1">
    <citation type="submission" date="2017-05" db="EMBL/GenBank/DDBJ databases">
        <title>Complete and WGS of Bordetella genogroups.</title>
        <authorList>
            <person name="Spilker T."/>
            <person name="LiPuma J."/>
        </authorList>
    </citation>
    <scope>NUCLEOTIDE SEQUENCE [LARGE SCALE GENOMIC DNA]</scope>
    <source>
        <strain evidence="5 6">AU9919</strain>
    </source>
</reference>
<evidence type="ECO:0000256" key="3">
    <source>
        <dbReference type="ARBA" id="ARBA00023163"/>
    </source>
</evidence>
<gene>
    <name evidence="5" type="ORF">CAL20_04800</name>
</gene>
<dbReference type="Pfam" id="PF07729">
    <property type="entry name" value="FCD"/>
    <property type="match status" value="1"/>
</dbReference>
<dbReference type="Gene3D" id="1.10.10.10">
    <property type="entry name" value="Winged helix-like DNA-binding domain superfamily/Winged helix DNA-binding domain"/>
    <property type="match status" value="1"/>
</dbReference>
<dbReference type="GO" id="GO:0003677">
    <property type="term" value="F:DNA binding"/>
    <property type="evidence" value="ECO:0007669"/>
    <property type="project" value="UniProtKB-KW"/>
</dbReference>
<dbReference type="InterPro" id="IPR000524">
    <property type="entry name" value="Tscrpt_reg_HTH_GntR"/>
</dbReference>
<organism evidence="5 6">
    <name type="scientific">Bordetella genomosp. 4</name>
    <dbReference type="NCBI Taxonomy" id="463044"/>
    <lineage>
        <taxon>Bacteria</taxon>
        <taxon>Pseudomonadati</taxon>
        <taxon>Pseudomonadota</taxon>
        <taxon>Betaproteobacteria</taxon>
        <taxon>Burkholderiales</taxon>
        <taxon>Alcaligenaceae</taxon>
        <taxon>Bordetella</taxon>
    </lineage>
</organism>
<keyword evidence="6" id="KW-1185">Reference proteome</keyword>
<evidence type="ECO:0000313" key="6">
    <source>
        <dbReference type="Proteomes" id="UP000216885"/>
    </source>
</evidence>
<dbReference type="SUPFAM" id="SSF48008">
    <property type="entry name" value="GntR ligand-binding domain-like"/>
    <property type="match status" value="1"/>
</dbReference>
<dbReference type="SUPFAM" id="SSF46785">
    <property type="entry name" value="Winged helix' DNA-binding domain"/>
    <property type="match status" value="1"/>
</dbReference>
<evidence type="ECO:0000313" key="5">
    <source>
        <dbReference type="EMBL" id="OZI59329.1"/>
    </source>
</evidence>
<dbReference type="Pfam" id="PF00392">
    <property type="entry name" value="GntR"/>
    <property type="match status" value="1"/>
</dbReference>
<dbReference type="PANTHER" id="PTHR43537">
    <property type="entry name" value="TRANSCRIPTIONAL REGULATOR, GNTR FAMILY"/>
    <property type="match status" value="1"/>
</dbReference>
<evidence type="ECO:0000259" key="4">
    <source>
        <dbReference type="PROSITE" id="PS50949"/>
    </source>
</evidence>
<name>A0A261UBN5_9BORD</name>
<dbReference type="InterPro" id="IPR036388">
    <property type="entry name" value="WH-like_DNA-bd_sf"/>
</dbReference>
<dbReference type="Proteomes" id="UP000216885">
    <property type="component" value="Unassembled WGS sequence"/>
</dbReference>
<comment type="caution">
    <text evidence="5">The sequence shown here is derived from an EMBL/GenBank/DDBJ whole genome shotgun (WGS) entry which is preliminary data.</text>
</comment>
<dbReference type="RefSeq" id="WP_094837331.1">
    <property type="nucleotide sequence ID" value="NZ_NEVQ01000007.1"/>
</dbReference>
<dbReference type="PROSITE" id="PS50949">
    <property type="entry name" value="HTH_GNTR"/>
    <property type="match status" value="1"/>
</dbReference>
<protein>
    <submittedName>
        <fullName evidence="5">GntR family transcriptional regulator</fullName>
    </submittedName>
</protein>
<dbReference type="PRINTS" id="PR00035">
    <property type="entry name" value="HTHGNTR"/>
</dbReference>
<proteinExistence type="predicted"/>
<keyword evidence="2" id="KW-0238">DNA-binding</keyword>
<sequence length="250" mass="27377">MVNFGQIQRLEHLPAKVAATIGQEISSGRLKAGEKLPTEHELARTFGVSRSVVREAIAQLRNEGLLDTRQGVGAFVLEPQRRPVIRIDSTDLSNPESFRSLFQLRVPLEVEAAGLAALHHTAEELERLDEALDIMRGMDTRWTSEGVAADLEFHCALADATHNEYYSMFVGFIGEKITNTIAVARARAELEQIVQITVAEHTAVRDAIASRDMMQARAAMRTHILGAAARLDLQLESPTGDSARDDGGVA</sequence>
<dbReference type="CDD" id="cd07377">
    <property type="entry name" value="WHTH_GntR"/>
    <property type="match status" value="1"/>
</dbReference>
<dbReference type="GO" id="GO:0003700">
    <property type="term" value="F:DNA-binding transcription factor activity"/>
    <property type="evidence" value="ECO:0007669"/>
    <property type="project" value="InterPro"/>
</dbReference>
<dbReference type="SMART" id="SM00895">
    <property type="entry name" value="FCD"/>
    <property type="match status" value="1"/>
</dbReference>
<dbReference type="PANTHER" id="PTHR43537:SF44">
    <property type="entry name" value="GNTR FAMILY REGULATORY PROTEIN"/>
    <property type="match status" value="1"/>
</dbReference>
<evidence type="ECO:0000256" key="2">
    <source>
        <dbReference type="ARBA" id="ARBA00023125"/>
    </source>
</evidence>
<feature type="domain" description="HTH gntR-type" evidence="4">
    <location>
        <begin position="11"/>
        <end position="79"/>
    </location>
</feature>
<dbReference type="InterPro" id="IPR036390">
    <property type="entry name" value="WH_DNA-bd_sf"/>
</dbReference>
<dbReference type="InterPro" id="IPR011711">
    <property type="entry name" value="GntR_C"/>
</dbReference>
<dbReference type="InterPro" id="IPR008920">
    <property type="entry name" value="TF_FadR/GntR_C"/>
</dbReference>